<dbReference type="AlphaFoldDB" id="A0A2S0WKT2"/>
<proteinExistence type="inferred from homology"/>
<sequence>MRYMLIMRTPAGFEMPEDVDFTEVVNAMGAFNESLIKAGVLLAGDGLAPPEEGFVVDFDSTPPVVTDGPYTEAKELFNGFWIIQTSTKEEAAEWAKRCPLGPGMRLEVRRVTETEEFDQDNEYIQKEYEWREQLGTDRPVQG</sequence>
<dbReference type="RefSeq" id="WP_108577529.1">
    <property type="nucleotide sequence ID" value="NZ_CP026952.1"/>
</dbReference>
<dbReference type="SUPFAM" id="SSF54909">
    <property type="entry name" value="Dimeric alpha+beta barrel"/>
    <property type="match status" value="1"/>
</dbReference>
<evidence type="ECO:0000313" key="3">
    <source>
        <dbReference type="Proteomes" id="UP000244384"/>
    </source>
</evidence>
<organism evidence="2 3">
    <name type="scientific">Aeromicrobium chenweiae</name>
    <dbReference type="NCBI Taxonomy" id="2079793"/>
    <lineage>
        <taxon>Bacteria</taxon>
        <taxon>Bacillati</taxon>
        <taxon>Actinomycetota</taxon>
        <taxon>Actinomycetes</taxon>
        <taxon>Propionibacteriales</taxon>
        <taxon>Nocardioidaceae</taxon>
        <taxon>Aeromicrobium</taxon>
    </lineage>
</organism>
<keyword evidence="3" id="KW-1185">Reference proteome</keyword>
<reference evidence="3" key="1">
    <citation type="submission" date="2018-01" db="EMBL/GenBank/DDBJ databases">
        <authorList>
            <person name="Li J."/>
        </authorList>
    </citation>
    <scope>NUCLEOTIDE SEQUENCE [LARGE SCALE GENOMIC DNA]</scope>
    <source>
        <strain evidence="3">592</strain>
    </source>
</reference>
<dbReference type="PANTHER" id="PTHR35174">
    <property type="entry name" value="BLL7171 PROTEIN-RELATED"/>
    <property type="match status" value="1"/>
</dbReference>
<name>A0A2S0WKT2_9ACTN</name>
<evidence type="ECO:0000313" key="2">
    <source>
        <dbReference type="EMBL" id="AWB91884.1"/>
    </source>
</evidence>
<comment type="similarity">
    <text evidence="1">Belongs to the YciI family.</text>
</comment>
<dbReference type="OrthoDB" id="668782at2"/>
<dbReference type="InterPro" id="IPR005545">
    <property type="entry name" value="YCII"/>
</dbReference>
<dbReference type="Pfam" id="PF03795">
    <property type="entry name" value="YCII"/>
    <property type="match status" value="1"/>
</dbReference>
<dbReference type="InterPro" id="IPR011008">
    <property type="entry name" value="Dimeric_a/b-barrel"/>
</dbReference>
<gene>
    <name evidence="2" type="ORF">C3E78_06540</name>
</gene>
<dbReference type="EMBL" id="CP026952">
    <property type="protein sequence ID" value="AWB91884.1"/>
    <property type="molecule type" value="Genomic_DNA"/>
</dbReference>
<dbReference type="KEGG" id="aez:C3E78_06540"/>
<dbReference type="Proteomes" id="UP000244384">
    <property type="component" value="Chromosome"/>
</dbReference>
<evidence type="ECO:0000256" key="1">
    <source>
        <dbReference type="ARBA" id="ARBA00007689"/>
    </source>
</evidence>
<accession>A0A5F2ET10</accession>
<dbReference type="Gene3D" id="3.30.70.1060">
    <property type="entry name" value="Dimeric alpha+beta barrel"/>
    <property type="match status" value="1"/>
</dbReference>
<accession>A0A2S0WKT2</accession>
<protein>
    <submittedName>
        <fullName evidence="2">Uncharacterized protein</fullName>
    </submittedName>
</protein>
<dbReference type="PANTHER" id="PTHR35174:SF4">
    <property type="entry name" value="BLL7163 PROTEIN"/>
    <property type="match status" value="1"/>
</dbReference>